<evidence type="ECO:0000256" key="7">
    <source>
        <dbReference type="ARBA" id="ARBA00023002"/>
    </source>
</evidence>
<dbReference type="PRINTS" id="PR00385">
    <property type="entry name" value="P450"/>
</dbReference>
<evidence type="ECO:0000256" key="8">
    <source>
        <dbReference type="ARBA" id="ARBA00023004"/>
    </source>
</evidence>
<keyword evidence="10 13" id="KW-0472">Membrane</keyword>
<evidence type="ECO:0000256" key="10">
    <source>
        <dbReference type="ARBA" id="ARBA00023136"/>
    </source>
</evidence>
<evidence type="ECO:0000256" key="5">
    <source>
        <dbReference type="ARBA" id="ARBA00022723"/>
    </source>
</evidence>
<keyword evidence="5 11" id="KW-0479">Metal-binding</keyword>
<organism evidence="14 15">
    <name type="scientific">Vigna mungo</name>
    <name type="common">Black gram</name>
    <name type="synonym">Phaseolus mungo</name>
    <dbReference type="NCBI Taxonomy" id="3915"/>
    <lineage>
        <taxon>Eukaryota</taxon>
        <taxon>Viridiplantae</taxon>
        <taxon>Streptophyta</taxon>
        <taxon>Embryophyta</taxon>
        <taxon>Tracheophyta</taxon>
        <taxon>Spermatophyta</taxon>
        <taxon>Magnoliopsida</taxon>
        <taxon>eudicotyledons</taxon>
        <taxon>Gunneridae</taxon>
        <taxon>Pentapetalae</taxon>
        <taxon>rosids</taxon>
        <taxon>fabids</taxon>
        <taxon>Fabales</taxon>
        <taxon>Fabaceae</taxon>
        <taxon>Papilionoideae</taxon>
        <taxon>50 kb inversion clade</taxon>
        <taxon>NPAAA clade</taxon>
        <taxon>indigoferoid/millettioid clade</taxon>
        <taxon>Phaseoleae</taxon>
        <taxon>Vigna</taxon>
    </lineage>
</organism>
<name>A0AAQ3NVV7_VIGMU</name>
<evidence type="ECO:0000256" key="6">
    <source>
        <dbReference type="ARBA" id="ARBA00022989"/>
    </source>
</evidence>
<gene>
    <name evidence="14" type="ORF">V8G54_009480</name>
</gene>
<keyword evidence="9 12" id="KW-0503">Monooxygenase</keyword>
<feature type="binding site" description="axial binding residue" evidence="11">
    <location>
        <position position="479"/>
    </location>
    <ligand>
        <name>heme</name>
        <dbReference type="ChEBI" id="CHEBI:30413"/>
    </ligand>
    <ligandPart>
        <name>Fe</name>
        <dbReference type="ChEBI" id="CHEBI:18248"/>
    </ligandPart>
</feature>
<evidence type="ECO:0000256" key="12">
    <source>
        <dbReference type="RuleBase" id="RU000461"/>
    </source>
</evidence>
<dbReference type="PRINTS" id="PR00463">
    <property type="entry name" value="EP450I"/>
</dbReference>
<dbReference type="GO" id="GO:0016020">
    <property type="term" value="C:membrane"/>
    <property type="evidence" value="ECO:0007669"/>
    <property type="project" value="UniProtKB-SubCell"/>
</dbReference>
<dbReference type="Gene3D" id="1.10.630.10">
    <property type="entry name" value="Cytochrome P450"/>
    <property type="match status" value="1"/>
</dbReference>
<dbReference type="GO" id="GO:0020037">
    <property type="term" value="F:heme binding"/>
    <property type="evidence" value="ECO:0007669"/>
    <property type="project" value="InterPro"/>
</dbReference>
<dbReference type="GO" id="GO:0004497">
    <property type="term" value="F:monooxygenase activity"/>
    <property type="evidence" value="ECO:0007669"/>
    <property type="project" value="UniProtKB-KW"/>
</dbReference>
<keyword evidence="15" id="KW-1185">Reference proteome</keyword>
<dbReference type="InterPro" id="IPR050665">
    <property type="entry name" value="Cytochrome_P450_Monooxygen"/>
</dbReference>
<feature type="transmembrane region" description="Helical" evidence="13">
    <location>
        <begin position="18"/>
        <end position="36"/>
    </location>
</feature>
<proteinExistence type="inferred from homology"/>
<dbReference type="InterPro" id="IPR001128">
    <property type="entry name" value="Cyt_P450"/>
</dbReference>
<evidence type="ECO:0000256" key="4">
    <source>
        <dbReference type="ARBA" id="ARBA00022692"/>
    </source>
</evidence>
<keyword evidence="3 11" id="KW-0349">Heme</keyword>
<dbReference type="InterPro" id="IPR002401">
    <property type="entry name" value="Cyt_P450_E_grp-I"/>
</dbReference>
<comment type="subcellular location">
    <subcellularLocation>
        <location evidence="1">Membrane</location>
        <topology evidence="1">Single-pass membrane protein</topology>
    </subcellularLocation>
</comment>
<protein>
    <recommendedName>
        <fullName evidence="16">Cytochrome P450 714C2</fullName>
    </recommendedName>
</protein>
<evidence type="ECO:0000256" key="3">
    <source>
        <dbReference type="ARBA" id="ARBA00022617"/>
    </source>
</evidence>
<dbReference type="InterPro" id="IPR017972">
    <property type="entry name" value="Cyt_P450_CS"/>
</dbReference>
<evidence type="ECO:0008006" key="16">
    <source>
        <dbReference type="Google" id="ProtNLM"/>
    </source>
</evidence>
<dbReference type="AlphaFoldDB" id="A0AAQ3NVV7"/>
<sequence>KEEGEGECIVMEMNTVKILLGAVLALLIYVFNVFVFRPRSMRAKLQKQGIKGPSPHFYFGNIPEIKNILLQVQSAAPATEVTEKDEGSSLSHNWPFTLFPHVHKWINQYGPMYLFSFGSIQWLMVSDIEMVKEVVMHTSLNLGKPTYLSKEMRPLLGKGIMTSNGSIWVHQRKIIAPELFLVKVKAMVNLIVDSTNKTLRSWEGRLEGEGAVSEIKIDEDLRSLSADIIARACFGSNYTEGKEIFSKLRNLQTLLSKHHSGIPGFRYLPNKSNRQMWRLGKEIDSKIAKLIKQRLEETHEQDLLQMILEGAKNCEGGDGLISDSISSDTFMIDNCKNIFFAGHETTAITASWCLMLLAEHQDWQDRVRAEVLEVCGKNAPDANMLKSLKTLTMVIQETLRLYPPAVFVVRTALQDVNLKGLLIPEGMNIQIPLSVLQRDPLLWGPDAHKFNPERFANGVLGACKVPQAYMPFGIGARVCVGQHLAMVELKVILSLILMKFHFSLSPSYCHSPAFRLVVVPGGQGVVLQMTRI</sequence>
<keyword evidence="4 13" id="KW-0812">Transmembrane</keyword>
<dbReference type="PROSITE" id="PS00086">
    <property type="entry name" value="CYTOCHROME_P450"/>
    <property type="match status" value="1"/>
</dbReference>
<dbReference type="EMBL" id="CP144698">
    <property type="protein sequence ID" value="WVZ16498.1"/>
    <property type="molecule type" value="Genomic_DNA"/>
</dbReference>
<dbReference type="GO" id="GO:0016705">
    <property type="term" value="F:oxidoreductase activity, acting on paired donors, with incorporation or reduction of molecular oxygen"/>
    <property type="evidence" value="ECO:0007669"/>
    <property type="project" value="InterPro"/>
</dbReference>
<evidence type="ECO:0000256" key="11">
    <source>
        <dbReference type="PIRSR" id="PIRSR602401-1"/>
    </source>
</evidence>
<comment type="similarity">
    <text evidence="2 12">Belongs to the cytochrome P450 family.</text>
</comment>
<dbReference type="Proteomes" id="UP001374535">
    <property type="component" value="Chromosome 3"/>
</dbReference>
<evidence type="ECO:0000313" key="15">
    <source>
        <dbReference type="Proteomes" id="UP001374535"/>
    </source>
</evidence>
<evidence type="ECO:0000256" key="13">
    <source>
        <dbReference type="SAM" id="Phobius"/>
    </source>
</evidence>
<comment type="cofactor">
    <cofactor evidence="11">
        <name>heme</name>
        <dbReference type="ChEBI" id="CHEBI:30413"/>
    </cofactor>
</comment>
<dbReference type="PANTHER" id="PTHR24282">
    <property type="entry name" value="CYTOCHROME P450 FAMILY MEMBER"/>
    <property type="match status" value="1"/>
</dbReference>
<dbReference type="SUPFAM" id="SSF48264">
    <property type="entry name" value="Cytochrome P450"/>
    <property type="match status" value="1"/>
</dbReference>
<evidence type="ECO:0000313" key="14">
    <source>
        <dbReference type="EMBL" id="WVZ16498.1"/>
    </source>
</evidence>
<dbReference type="GO" id="GO:0005506">
    <property type="term" value="F:iron ion binding"/>
    <property type="evidence" value="ECO:0007669"/>
    <property type="project" value="InterPro"/>
</dbReference>
<evidence type="ECO:0000256" key="1">
    <source>
        <dbReference type="ARBA" id="ARBA00004167"/>
    </source>
</evidence>
<reference evidence="14 15" key="1">
    <citation type="journal article" date="2023" name="Life. Sci Alliance">
        <title>Evolutionary insights into 3D genome organization and epigenetic landscape of Vigna mungo.</title>
        <authorList>
            <person name="Junaid A."/>
            <person name="Singh B."/>
            <person name="Bhatia S."/>
        </authorList>
    </citation>
    <scope>NUCLEOTIDE SEQUENCE [LARGE SCALE GENOMIC DNA]</scope>
    <source>
        <strain evidence="14">Urdbean</strain>
    </source>
</reference>
<dbReference type="PANTHER" id="PTHR24282:SF26">
    <property type="entry name" value="CYTOCHROME P450"/>
    <property type="match status" value="1"/>
</dbReference>
<keyword evidence="8 11" id="KW-0408">Iron</keyword>
<dbReference type="InterPro" id="IPR036396">
    <property type="entry name" value="Cyt_P450_sf"/>
</dbReference>
<keyword evidence="6 13" id="KW-1133">Transmembrane helix</keyword>
<accession>A0AAQ3NVV7</accession>
<dbReference type="Pfam" id="PF00067">
    <property type="entry name" value="p450"/>
    <property type="match status" value="1"/>
</dbReference>
<evidence type="ECO:0000256" key="9">
    <source>
        <dbReference type="ARBA" id="ARBA00023033"/>
    </source>
</evidence>
<feature type="non-terminal residue" evidence="14">
    <location>
        <position position="1"/>
    </location>
</feature>
<evidence type="ECO:0000256" key="2">
    <source>
        <dbReference type="ARBA" id="ARBA00010617"/>
    </source>
</evidence>
<keyword evidence="7 12" id="KW-0560">Oxidoreductase</keyword>